<dbReference type="GO" id="GO:0006355">
    <property type="term" value="P:regulation of DNA-templated transcription"/>
    <property type="evidence" value="ECO:0007669"/>
    <property type="project" value="TreeGrafter"/>
</dbReference>
<accession>A0A243WIR1</accession>
<dbReference type="OrthoDB" id="9803764at2"/>
<dbReference type="PANTHER" id="PTHR43130">
    <property type="entry name" value="ARAC-FAMILY TRANSCRIPTIONAL REGULATOR"/>
    <property type="match status" value="1"/>
</dbReference>
<dbReference type="Pfam" id="PF01965">
    <property type="entry name" value="DJ-1_PfpI"/>
    <property type="match status" value="1"/>
</dbReference>
<keyword evidence="3" id="KW-1185">Reference proteome</keyword>
<name>A0A243WIR1_9BACT</name>
<gene>
    <name evidence="2" type="ORF">BXP70_00360</name>
</gene>
<proteinExistence type="predicted"/>
<organism evidence="2 3">
    <name type="scientific">Hymenobacter crusticola</name>
    <dbReference type="NCBI Taxonomy" id="1770526"/>
    <lineage>
        <taxon>Bacteria</taxon>
        <taxon>Pseudomonadati</taxon>
        <taxon>Bacteroidota</taxon>
        <taxon>Cytophagia</taxon>
        <taxon>Cytophagales</taxon>
        <taxon>Hymenobacteraceae</taxon>
        <taxon>Hymenobacter</taxon>
    </lineage>
</organism>
<evidence type="ECO:0000259" key="1">
    <source>
        <dbReference type="Pfam" id="PF01965"/>
    </source>
</evidence>
<dbReference type="RefSeq" id="WP_086592036.1">
    <property type="nucleotide sequence ID" value="NZ_MTSE01000001.1"/>
</dbReference>
<evidence type="ECO:0000313" key="3">
    <source>
        <dbReference type="Proteomes" id="UP000194873"/>
    </source>
</evidence>
<comment type="caution">
    <text evidence="2">The sequence shown here is derived from an EMBL/GenBank/DDBJ whole genome shotgun (WGS) entry which is preliminary data.</text>
</comment>
<dbReference type="Gene3D" id="3.40.50.880">
    <property type="match status" value="1"/>
</dbReference>
<dbReference type="EMBL" id="MTSE01000001">
    <property type="protein sequence ID" value="OUJ75794.1"/>
    <property type="molecule type" value="Genomic_DNA"/>
</dbReference>
<sequence>MPATTTERQLTIGGLIFPGLDQCDFTGPFTALSRVPNSRFLTLWKELEPVTDLNGLRLLPDTTLREAPQLDVLLVPGGKGQEGLMTDEVVISFIRQQAAGASYVFSVCTGALLCGAAGLLQGRRATTHWAALDVLPYYGATVSTERVVVDGSLITTGGITAGIDGALQVAALLRGDTVAQEIQLDIAYDPHPIFSAGSPATAPAEVLRAVQARTQALTDRRLAAGRIYQAGPAV</sequence>
<dbReference type="PANTHER" id="PTHR43130:SF2">
    <property type="entry name" value="DJ-1_PFPI DOMAIN-CONTAINING PROTEIN"/>
    <property type="match status" value="1"/>
</dbReference>
<dbReference type="InterPro" id="IPR029062">
    <property type="entry name" value="Class_I_gatase-like"/>
</dbReference>
<feature type="domain" description="DJ-1/PfpI" evidence="1">
    <location>
        <begin position="15"/>
        <end position="169"/>
    </location>
</feature>
<dbReference type="SUPFAM" id="SSF52317">
    <property type="entry name" value="Class I glutamine amidotransferase-like"/>
    <property type="match status" value="1"/>
</dbReference>
<dbReference type="AlphaFoldDB" id="A0A243WIR1"/>
<protein>
    <submittedName>
        <fullName evidence="2">AraC family transcriptional regulator</fullName>
    </submittedName>
</protein>
<dbReference type="InterPro" id="IPR002818">
    <property type="entry name" value="DJ-1/PfpI"/>
</dbReference>
<dbReference type="InterPro" id="IPR052158">
    <property type="entry name" value="INH-QAR"/>
</dbReference>
<reference evidence="2 3" key="1">
    <citation type="submission" date="2017-01" db="EMBL/GenBank/DDBJ databases">
        <title>A new Hymenobacter.</title>
        <authorList>
            <person name="Liang Y."/>
            <person name="Feng F."/>
        </authorList>
    </citation>
    <scope>NUCLEOTIDE SEQUENCE [LARGE SCALE GENOMIC DNA]</scope>
    <source>
        <strain evidence="2">MIMBbqt21</strain>
    </source>
</reference>
<evidence type="ECO:0000313" key="2">
    <source>
        <dbReference type="EMBL" id="OUJ75794.1"/>
    </source>
</evidence>
<dbReference type="CDD" id="cd03139">
    <property type="entry name" value="GATase1_PfpI_2"/>
    <property type="match status" value="1"/>
</dbReference>
<dbReference type="Proteomes" id="UP000194873">
    <property type="component" value="Unassembled WGS sequence"/>
</dbReference>